<protein>
    <submittedName>
        <fullName evidence="1">Uncharacterized protein</fullName>
    </submittedName>
</protein>
<evidence type="ECO:0000313" key="1">
    <source>
        <dbReference type="EMBL" id="KAK9145795.1"/>
    </source>
</evidence>
<comment type="caution">
    <text evidence="1">The sequence shown here is derived from an EMBL/GenBank/DDBJ whole genome shotgun (WGS) entry which is preliminary data.</text>
</comment>
<sequence>MGYGPTSGRDQVILPFSWNHVKAHKLSKKTWIEQKVKCRFRINYVNKSSTNYLPNVTRNSQPYSIFSFSKVEVRLIGRRL</sequence>
<evidence type="ECO:0000313" key="2">
    <source>
        <dbReference type="Proteomes" id="UP001417504"/>
    </source>
</evidence>
<dbReference type="Proteomes" id="UP001417504">
    <property type="component" value="Unassembled WGS sequence"/>
</dbReference>
<dbReference type="EMBL" id="JBBNAE010000002">
    <property type="protein sequence ID" value="KAK9145795.1"/>
    <property type="molecule type" value="Genomic_DNA"/>
</dbReference>
<proteinExistence type="predicted"/>
<reference evidence="1 2" key="1">
    <citation type="submission" date="2024-01" db="EMBL/GenBank/DDBJ databases">
        <title>Genome assemblies of Stephania.</title>
        <authorList>
            <person name="Yang L."/>
        </authorList>
    </citation>
    <scope>NUCLEOTIDE SEQUENCE [LARGE SCALE GENOMIC DNA]</scope>
    <source>
        <strain evidence="1">QJT</strain>
        <tissue evidence="1">Leaf</tissue>
    </source>
</reference>
<accession>A0AAP0PLD7</accession>
<organism evidence="1 2">
    <name type="scientific">Stephania japonica</name>
    <dbReference type="NCBI Taxonomy" id="461633"/>
    <lineage>
        <taxon>Eukaryota</taxon>
        <taxon>Viridiplantae</taxon>
        <taxon>Streptophyta</taxon>
        <taxon>Embryophyta</taxon>
        <taxon>Tracheophyta</taxon>
        <taxon>Spermatophyta</taxon>
        <taxon>Magnoliopsida</taxon>
        <taxon>Ranunculales</taxon>
        <taxon>Menispermaceae</taxon>
        <taxon>Menispermoideae</taxon>
        <taxon>Cissampelideae</taxon>
        <taxon>Stephania</taxon>
    </lineage>
</organism>
<name>A0AAP0PLD7_9MAGN</name>
<gene>
    <name evidence="1" type="ORF">Sjap_005698</name>
</gene>
<dbReference type="AlphaFoldDB" id="A0AAP0PLD7"/>
<keyword evidence="2" id="KW-1185">Reference proteome</keyword>